<gene>
    <name evidence="1" type="ORF">GPAL_1726</name>
</gene>
<evidence type="ECO:0000313" key="1">
    <source>
        <dbReference type="EMBL" id="GAC28589.1"/>
    </source>
</evidence>
<protein>
    <submittedName>
        <fullName evidence="1">Uncharacterized protein</fullName>
    </submittedName>
</protein>
<name>K6Y728_9ALTE</name>
<dbReference type="EMBL" id="BAEQ01000026">
    <property type="protein sequence ID" value="GAC28589.1"/>
    <property type="molecule type" value="Genomic_DNA"/>
</dbReference>
<dbReference type="AlphaFoldDB" id="K6Y728"/>
<organism evidence="1 2">
    <name type="scientific">Brumicola pallidula DSM 14239 = ACAM 615</name>
    <dbReference type="NCBI Taxonomy" id="1121922"/>
    <lineage>
        <taxon>Bacteria</taxon>
        <taxon>Pseudomonadati</taxon>
        <taxon>Pseudomonadota</taxon>
        <taxon>Gammaproteobacteria</taxon>
        <taxon>Alteromonadales</taxon>
        <taxon>Alteromonadaceae</taxon>
        <taxon>Brumicola</taxon>
    </lineage>
</organism>
<accession>K6Y728</accession>
<dbReference type="Proteomes" id="UP000006251">
    <property type="component" value="Unassembled WGS sequence"/>
</dbReference>
<reference evidence="2" key="1">
    <citation type="journal article" date="2014" name="Environ. Microbiol.">
        <title>Comparative genomics of the marine bacterial genus Glaciecola reveals the high degree of genomic diversity and genomic characteristic for cold adaptation.</title>
        <authorList>
            <person name="Qin Q.L."/>
            <person name="Xie B.B."/>
            <person name="Yu Y."/>
            <person name="Shu Y.L."/>
            <person name="Rong J.C."/>
            <person name="Zhang Y.J."/>
            <person name="Zhao D.L."/>
            <person name="Chen X.L."/>
            <person name="Zhang X.Y."/>
            <person name="Chen B."/>
            <person name="Zhou B.C."/>
            <person name="Zhang Y.Z."/>
        </authorList>
    </citation>
    <scope>NUCLEOTIDE SEQUENCE [LARGE SCALE GENOMIC DNA]</scope>
    <source>
        <strain evidence="2">ACAM 615</strain>
    </source>
</reference>
<proteinExistence type="predicted"/>
<comment type="caution">
    <text evidence="1">The sequence shown here is derived from an EMBL/GenBank/DDBJ whole genome shotgun (WGS) entry which is preliminary data.</text>
</comment>
<sequence>MVEAGKDYEVLSYQHWVSVGVPDYVGKTLYLKLEGDQLAYWKITSYTVSIVPRSW</sequence>
<keyword evidence="2" id="KW-1185">Reference proteome</keyword>
<evidence type="ECO:0000313" key="2">
    <source>
        <dbReference type="Proteomes" id="UP000006251"/>
    </source>
</evidence>